<dbReference type="PROSITE" id="PS00018">
    <property type="entry name" value="EF_HAND_1"/>
    <property type="match status" value="1"/>
</dbReference>
<reference evidence="3 4" key="1">
    <citation type="submission" date="2019-03" db="EMBL/GenBank/DDBJ databases">
        <title>Nitrincola sp. nov. isolated from an Indian soda lake.</title>
        <authorList>
            <person name="Joshi A."/>
            <person name="Thite S.V."/>
            <person name="Joseph N."/>
            <person name="Dhotre D."/>
            <person name="Moorthy M."/>
            <person name="Shouche Y.S."/>
        </authorList>
    </citation>
    <scope>NUCLEOTIDE SEQUENCE [LARGE SCALE GENOMIC DNA]</scope>
    <source>
        <strain evidence="3 4">MEB193</strain>
    </source>
</reference>
<keyword evidence="2" id="KW-0812">Transmembrane</keyword>
<dbReference type="Pfam" id="PF07963">
    <property type="entry name" value="N_methyl"/>
    <property type="match status" value="1"/>
</dbReference>
<dbReference type="InterPro" id="IPR018247">
    <property type="entry name" value="EF_Hand_1_Ca_BS"/>
</dbReference>
<name>A0A5A9W6D6_9GAMM</name>
<protein>
    <submittedName>
        <fullName evidence="3">Prepilin-type N-terminal cleavage/methylation domain-containing protein</fullName>
    </submittedName>
</protein>
<organism evidence="3 4">
    <name type="scientific">Nitrincola tapanii</name>
    <dbReference type="NCBI Taxonomy" id="1708751"/>
    <lineage>
        <taxon>Bacteria</taxon>
        <taxon>Pseudomonadati</taxon>
        <taxon>Pseudomonadota</taxon>
        <taxon>Gammaproteobacteria</taxon>
        <taxon>Oceanospirillales</taxon>
        <taxon>Oceanospirillaceae</taxon>
        <taxon>Nitrincola</taxon>
    </lineage>
</organism>
<dbReference type="RefSeq" id="WP_149389526.1">
    <property type="nucleotide sequence ID" value="NZ_SMRS01000001.1"/>
</dbReference>
<evidence type="ECO:0000256" key="1">
    <source>
        <dbReference type="SAM" id="MobiDB-lite"/>
    </source>
</evidence>
<evidence type="ECO:0000313" key="3">
    <source>
        <dbReference type="EMBL" id="KAA0876276.1"/>
    </source>
</evidence>
<gene>
    <name evidence="3" type="ORF">E1H14_00635</name>
</gene>
<proteinExistence type="predicted"/>
<feature type="transmembrane region" description="Helical" evidence="2">
    <location>
        <begin position="34"/>
        <end position="52"/>
    </location>
</feature>
<dbReference type="Proteomes" id="UP000325302">
    <property type="component" value="Unassembled WGS sequence"/>
</dbReference>
<dbReference type="AlphaFoldDB" id="A0A5A9W6D6"/>
<dbReference type="NCBIfam" id="TIGR02532">
    <property type="entry name" value="IV_pilin_GFxxxE"/>
    <property type="match status" value="1"/>
</dbReference>
<keyword evidence="4" id="KW-1185">Reference proteome</keyword>
<dbReference type="OrthoDB" id="5296662at2"/>
<evidence type="ECO:0000313" key="4">
    <source>
        <dbReference type="Proteomes" id="UP000325302"/>
    </source>
</evidence>
<dbReference type="PROSITE" id="PS00409">
    <property type="entry name" value="PROKAR_NTER_METHYL"/>
    <property type="match status" value="1"/>
</dbReference>
<feature type="region of interest" description="Disordered" evidence="1">
    <location>
        <begin position="221"/>
        <end position="276"/>
    </location>
</feature>
<accession>A0A5A9W6D6</accession>
<keyword evidence="2" id="KW-0472">Membrane</keyword>
<comment type="caution">
    <text evidence="3">The sequence shown here is derived from an EMBL/GenBank/DDBJ whole genome shotgun (WGS) entry which is preliminary data.</text>
</comment>
<dbReference type="InterPro" id="IPR012902">
    <property type="entry name" value="N_methyl_site"/>
</dbReference>
<evidence type="ECO:0000256" key="2">
    <source>
        <dbReference type="SAM" id="Phobius"/>
    </source>
</evidence>
<sequence>MFSMSESSPKVASRILASTNVVKSAQAGFTLVELLVALVIGVFLIGGALAVFQSNQISYRTKVELDNAQEAFRYMSYTLTRLTKSAANFDSASSNTELAMNIAGGDGVRNCLGAPVALGTTQLNSFSVSGGNLQCSVDGGAPVTLVRRVSDLNLWYGVDSDDDGRVSNDEYVLANEVDDWAVDVRTVLVQLSMESTTSSDLSIQFVTSMRAKVAEDFIIVHPDPNGVPAPPPTGNENPPVEEEEEVNPNDPGEGGENGGSNESDEPTLGGGNGGSSCSNVEVDCTCRYLGNKYSIVTNKSDPGCQVSMCASNAPAGLKNNNEFTFKMTVCR</sequence>
<keyword evidence="2" id="KW-1133">Transmembrane helix</keyword>
<dbReference type="EMBL" id="SMRS01000001">
    <property type="protein sequence ID" value="KAA0876276.1"/>
    <property type="molecule type" value="Genomic_DNA"/>
</dbReference>